<dbReference type="PROSITE" id="PS00136">
    <property type="entry name" value="SUBTILASE_ASP"/>
    <property type="match status" value="1"/>
</dbReference>
<dbReference type="Pfam" id="PF00404">
    <property type="entry name" value="Dockerin_1"/>
    <property type="match status" value="1"/>
</dbReference>
<reference evidence="9 10" key="1">
    <citation type="submission" date="2016-10" db="EMBL/GenBank/DDBJ databases">
        <authorList>
            <person name="de Groot N.N."/>
        </authorList>
    </citation>
    <scope>NUCLEOTIDE SEQUENCE [LARGE SCALE GENOMIC DNA]</scope>
    <source>
        <strain evidence="10">EB21,IBRC-M 10013,KCTC 4048</strain>
    </source>
</reference>
<dbReference type="CDD" id="cd08547">
    <property type="entry name" value="Type_II_cohesin"/>
    <property type="match status" value="1"/>
</dbReference>
<keyword evidence="2 5" id="KW-0645">Protease</keyword>
<evidence type="ECO:0000256" key="2">
    <source>
        <dbReference type="ARBA" id="ARBA00022670"/>
    </source>
</evidence>
<dbReference type="AlphaFoldDB" id="A0A1G9SDV8"/>
<evidence type="ECO:0000256" key="4">
    <source>
        <dbReference type="ARBA" id="ARBA00022825"/>
    </source>
</evidence>
<protein>
    <submittedName>
        <fullName evidence="9">Serine protease, subtilisin family</fullName>
    </submittedName>
</protein>
<dbReference type="PROSITE" id="PS00138">
    <property type="entry name" value="SUBTILASE_SER"/>
    <property type="match status" value="1"/>
</dbReference>
<evidence type="ECO:0000256" key="1">
    <source>
        <dbReference type="ARBA" id="ARBA00011073"/>
    </source>
</evidence>
<evidence type="ECO:0000256" key="7">
    <source>
        <dbReference type="SAM" id="MobiDB-lite"/>
    </source>
</evidence>
<gene>
    <name evidence="9" type="ORF">SAMN05192554_10183</name>
</gene>
<dbReference type="SUPFAM" id="SSF63446">
    <property type="entry name" value="Type I dockerin domain"/>
    <property type="match status" value="1"/>
</dbReference>
<keyword evidence="4 5" id="KW-0720">Serine protease</keyword>
<evidence type="ECO:0000313" key="9">
    <source>
        <dbReference type="EMBL" id="SDM32985.1"/>
    </source>
</evidence>
<dbReference type="InterPro" id="IPR023828">
    <property type="entry name" value="Peptidase_S8_Ser-AS"/>
</dbReference>
<dbReference type="PROSITE" id="PS00018">
    <property type="entry name" value="EF_HAND_1"/>
    <property type="match status" value="1"/>
</dbReference>
<keyword evidence="3 5" id="KW-0378">Hydrolase</keyword>
<feature type="active site" description="Charge relay system" evidence="5">
    <location>
        <position position="215"/>
    </location>
</feature>
<dbReference type="InterPro" id="IPR036439">
    <property type="entry name" value="Dockerin_dom_sf"/>
</dbReference>
<feature type="active site" description="Charge relay system" evidence="5">
    <location>
        <position position="262"/>
    </location>
</feature>
<dbReference type="Proteomes" id="UP000199370">
    <property type="component" value="Unassembled WGS sequence"/>
</dbReference>
<dbReference type="InterPro" id="IPR023827">
    <property type="entry name" value="Peptidase_S8_Asp-AS"/>
</dbReference>
<dbReference type="InterPro" id="IPR016134">
    <property type="entry name" value="Dockerin_dom"/>
</dbReference>
<dbReference type="Pfam" id="PF13620">
    <property type="entry name" value="CarboxypepD_reg"/>
    <property type="match status" value="1"/>
</dbReference>
<dbReference type="InterPro" id="IPR050131">
    <property type="entry name" value="Peptidase_S8_subtilisin-like"/>
</dbReference>
<dbReference type="InterPro" id="IPR018247">
    <property type="entry name" value="EF_Hand_1_Ca_BS"/>
</dbReference>
<sequence length="1109" mass="114893">MNRKLLALLLASLMVFGFTTPYVAAGAPTDQQAGTSTEIVQAGVSGEDVASISEDASAPETAWVQPALEQQFEQQDVTQVVVRLGTPDLRSSLGREATIQGLQSHAERTQEPILDWASERDGVAVENTFWLANAVVLSVRSSGDSSVTLDRLAQLDGVEELHANFEVSAPEPVDSQEVRSSSDHPATYGLNQINATEVWDQFGTMGEGTKVAILDTGVDPSHPDIDLYTENASDPTYPGGWAEFDGSGNQVPDSEPYDSDGHGTHTSGTATGGNASGEYIGVAPESNLIHGGVLTPEGGTFAAIIGGMEWAVQEDADVMSMSLGCTNAPCYEEGMIEPTLNAEAAGTVVVASSGNDGEGASSSPGNVWDAVAVGASNEGADIADFSSGMEVDTDSAWGDAAPSHWPDTYIVPDVSAPGVDVKSSVPGGGYAEYSGTSMSSPHTAGAVALMRSASGGDASVSMVKDALRETAWKPDGEPSGNDTRYGAGIINALEATQMVALEQGVEGTVTDADGNAIEDAEVNIAGGGSGTTNASGYYSIIAQNGTYDVTASAFGYESATETVTVDGDYVTQDFSLSPTLDVRLLSGQPSAIEAGENATAVAEAANLEAYTAELGDGYSEANATLYVNGQEVPWGQTVTFDEPTDVTATVTVETTADTSGTVSVIHTFEGLNDSIEVTTGPTDVFEEFTQVGVVDDGGDYGQAVKGTLQEYLPANYQVSVMTSDEAMNNVDTYDSFVVQNIDDSNGEAFASATSAVTTGVVWLDNWGSSSNGVPVRSSAIGDPANTDDAFGDGVVSYEVTSDHPIFEGVAEPGESVQLHTATLFNDHSWFTDTNAAVIGNLHTADAGVKGPGIAVDADRWGVMASTLGRETFVEDGDFTEEADQILANSVLFASDTPEPVGTVDVTETTVQPGEDATVTVWTGDIDNVSGYQAELNFDPTKLQVADINGVDFADPVTNIDNENGTISMAQAGAAGVDNPEMAEIEFDVLMDDFNQSAEVSWNVGGSMITHPNGTAPLVDWTGGMVQTADCTAGDVNSDGSITVQDATLTQQYIVGDDPANFNPSCADMNGDGQITSADVTLILEEIVGSSISAPQPMTASELVGLQAEA</sequence>
<dbReference type="GO" id="GO:0004553">
    <property type="term" value="F:hydrolase activity, hydrolyzing O-glycosyl compounds"/>
    <property type="evidence" value="ECO:0007669"/>
    <property type="project" value="InterPro"/>
</dbReference>
<dbReference type="GO" id="GO:0006508">
    <property type="term" value="P:proteolysis"/>
    <property type="evidence" value="ECO:0007669"/>
    <property type="project" value="UniProtKB-KW"/>
</dbReference>
<dbReference type="PANTHER" id="PTHR43806:SF11">
    <property type="entry name" value="CEREVISIN-RELATED"/>
    <property type="match status" value="1"/>
</dbReference>
<dbReference type="InterPro" id="IPR002105">
    <property type="entry name" value="Dockerin_1_rpt"/>
</dbReference>
<evidence type="ECO:0000256" key="6">
    <source>
        <dbReference type="RuleBase" id="RU003355"/>
    </source>
</evidence>
<dbReference type="GO" id="GO:0000272">
    <property type="term" value="P:polysaccharide catabolic process"/>
    <property type="evidence" value="ECO:0007669"/>
    <property type="project" value="InterPro"/>
</dbReference>
<evidence type="ECO:0000256" key="3">
    <source>
        <dbReference type="ARBA" id="ARBA00022801"/>
    </source>
</evidence>
<evidence type="ECO:0000313" key="10">
    <source>
        <dbReference type="Proteomes" id="UP000199370"/>
    </source>
</evidence>
<dbReference type="PROSITE" id="PS51892">
    <property type="entry name" value="SUBTILASE"/>
    <property type="match status" value="1"/>
</dbReference>
<dbReference type="InterPro" id="IPR036852">
    <property type="entry name" value="Peptidase_S8/S53_dom_sf"/>
</dbReference>
<dbReference type="SUPFAM" id="SSF49464">
    <property type="entry name" value="Carboxypeptidase regulatory domain-like"/>
    <property type="match status" value="1"/>
</dbReference>
<dbReference type="CDD" id="cd14256">
    <property type="entry name" value="Dockerin_I"/>
    <property type="match status" value="1"/>
</dbReference>
<name>A0A1G9SDV8_9EURY</name>
<organism evidence="9 10">
    <name type="scientific">Haloarchaeobius iranensis</name>
    <dbReference type="NCBI Taxonomy" id="996166"/>
    <lineage>
        <taxon>Archaea</taxon>
        <taxon>Methanobacteriati</taxon>
        <taxon>Methanobacteriota</taxon>
        <taxon>Stenosarchaea group</taxon>
        <taxon>Halobacteria</taxon>
        <taxon>Halobacteriales</taxon>
        <taxon>Halorubellaceae</taxon>
        <taxon>Haloarchaeobius</taxon>
    </lineage>
</organism>
<proteinExistence type="inferred from homology"/>
<feature type="active site" description="Charge relay system" evidence="5">
    <location>
        <position position="437"/>
    </location>
</feature>
<dbReference type="Pfam" id="PF00963">
    <property type="entry name" value="Cohesin"/>
    <property type="match status" value="1"/>
</dbReference>
<dbReference type="STRING" id="996166.SAMN05192554_10183"/>
<dbReference type="EMBL" id="FNIA01000001">
    <property type="protein sequence ID" value="SDM32985.1"/>
    <property type="molecule type" value="Genomic_DNA"/>
</dbReference>
<dbReference type="Pfam" id="PF00082">
    <property type="entry name" value="Peptidase_S8"/>
    <property type="match status" value="1"/>
</dbReference>
<dbReference type="Gene3D" id="2.60.40.680">
    <property type="match status" value="1"/>
</dbReference>
<dbReference type="SUPFAM" id="SSF49384">
    <property type="entry name" value="Carbohydrate-binding domain"/>
    <property type="match status" value="1"/>
</dbReference>
<dbReference type="SUPFAM" id="SSF52743">
    <property type="entry name" value="Subtilisin-like"/>
    <property type="match status" value="1"/>
</dbReference>
<accession>A0A1G9SDV8</accession>
<dbReference type="GO" id="GO:0030246">
    <property type="term" value="F:carbohydrate binding"/>
    <property type="evidence" value="ECO:0007669"/>
    <property type="project" value="InterPro"/>
</dbReference>
<dbReference type="PRINTS" id="PR00723">
    <property type="entry name" value="SUBTILISIN"/>
</dbReference>
<dbReference type="GO" id="GO:0004252">
    <property type="term" value="F:serine-type endopeptidase activity"/>
    <property type="evidence" value="ECO:0007669"/>
    <property type="project" value="UniProtKB-UniRule"/>
</dbReference>
<dbReference type="Gene3D" id="2.60.40.1120">
    <property type="entry name" value="Carboxypeptidase-like, regulatory domain"/>
    <property type="match status" value="1"/>
</dbReference>
<evidence type="ECO:0000259" key="8">
    <source>
        <dbReference type="PROSITE" id="PS51766"/>
    </source>
</evidence>
<evidence type="ECO:0000256" key="5">
    <source>
        <dbReference type="PROSITE-ProRule" id="PRU01240"/>
    </source>
</evidence>
<comment type="similarity">
    <text evidence="1 5 6">Belongs to the peptidase S8 family.</text>
</comment>
<feature type="region of interest" description="Disordered" evidence="7">
    <location>
        <begin position="240"/>
        <end position="278"/>
    </location>
</feature>
<dbReference type="PANTHER" id="PTHR43806">
    <property type="entry name" value="PEPTIDASE S8"/>
    <property type="match status" value="1"/>
</dbReference>
<dbReference type="InterPro" id="IPR002102">
    <property type="entry name" value="Cohesin_dom"/>
</dbReference>
<dbReference type="Gene3D" id="3.40.50.200">
    <property type="entry name" value="Peptidase S8/S53 domain"/>
    <property type="match status" value="1"/>
</dbReference>
<dbReference type="InterPro" id="IPR008969">
    <property type="entry name" value="CarboxyPept-like_regulatory"/>
</dbReference>
<dbReference type="InterPro" id="IPR008965">
    <property type="entry name" value="CBM2/CBM3_carb-bd_dom_sf"/>
</dbReference>
<dbReference type="InterPro" id="IPR000209">
    <property type="entry name" value="Peptidase_S8/S53_dom"/>
</dbReference>
<feature type="domain" description="Dockerin" evidence="8">
    <location>
        <begin position="1028"/>
        <end position="1095"/>
    </location>
</feature>
<dbReference type="InterPro" id="IPR015500">
    <property type="entry name" value="Peptidase_S8_subtilisin-rel"/>
</dbReference>
<dbReference type="Gene3D" id="1.10.1330.10">
    <property type="entry name" value="Dockerin domain"/>
    <property type="match status" value="1"/>
</dbReference>
<keyword evidence="10" id="KW-1185">Reference proteome</keyword>
<dbReference type="PROSITE" id="PS51766">
    <property type="entry name" value="DOCKERIN"/>
    <property type="match status" value="1"/>
</dbReference>